<dbReference type="Gene3D" id="3.30.160.60">
    <property type="entry name" value="Classic Zinc Finger"/>
    <property type="match status" value="2"/>
</dbReference>
<keyword evidence="4" id="KW-0677">Repeat</keyword>
<comment type="subcellular location">
    <subcellularLocation>
        <location evidence="1">Nucleus</location>
    </subcellularLocation>
</comment>
<dbReference type="FunFam" id="3.30.160.60:FF:000362">
    <property type="entry name" value="Zinc finger protein 606"/>
    <property type="match status" value="1"/>
</dbReference>
<evidence type="ECO:0000256" key="4">
    <source>
        <dbReference type="ARBA" id="ARBA00022737"/>
    </source>
</evidence>
<feature type="domain" description="C2H2-type" evidence="12">
    <location>
        <begin position="129"/>
        <end position="152"/>
    </location>
</feature>
<keyword evidence="6" id="KW-0862">Zinc</keyword>
<accession>A0A2J8XST6</accession>
<dbReference type="InterPro" id="IPR050752">
    <property type="entry name" value="C2H2-ZF_domain"/>
</dbReference>
<evidence type="ECO:0000256" key="3">
    <source>
        <dbReference type="ARBA" id="ARBA00022723"/>
    </source>
</evidence>
<keyword evidence="7" id="KW-0805">Transcription regulation</keyword>
<gene>
    <name evidence="13" type="ORF">CR201_G0050167</name>
</gene>
<keyword evidence="5 11" id="KW-0863">Zinc-finger</keyword>
<evidence type="ECO:0000256" key="10">
    <source>
        <dbReference type="ARBA" id="ARBA00023242"/>
    </source>
</evidence>
<dbReference type="SMART" id="SM00355">
    <property type="entry name" value="ZnF_C2H2"/>
    <property type="match status" value="2"/>
</dbReference>
<dbReference type="EMBL" id="NDHI03003327">
    <property type="protein sequence ID" value="PNJ85096.1"/>
    <property type="molecule type" value="Genomic_DNA"/>
</dbReference>
<feature type="domain" description="C2H2-type" evidence="12">
    <location>
        <begin position="73"/>
        <end position="100"/>
    </location>
</feature>
<sequence length="152" mass="17667">MVAEPPVICSHFAQDFSPEQHIKDSFQKVTLRRYGKCEHENLQLSKSVDECKVQKGGYNGLNQCLPTTQSKIFQCDKYMKVFHKFSNLNGHKVRHTEKKPFKCKEFGKSLCMFSNLTQHKIICTRVNFYKCKDCGKAFNGSSIFTKHKRIHI</sequence>
<evidence type="ECO:0000256" key="2">
    <source>
        <dbReference type="ARBA" id="ARBA00006991"/>
    </source>
</evidence>
<name>A0A2J8XST6_PONAB</name>
<dbReference type="GO" id="GO:0000981">
    <property type="term" value="F:DNA-binding transcription factor activity, RNA polymerase II-specific"/>
    <property type="evidence" value="ECO:0007669"/>
    <property type="project" value="TreeGrafter"/>
</dbReference>
<comment type="caution">
    <text evidence="13">The sequence shown here is derived from an EMBL/GenBank/DDBJ whole genome shotgun (WGS) entry which is preliminary data.</text>
</comment>
<dbReference type="InterPro" id="IPR013087">
    <property type="entry name" value="Znf_C2H2_type"/>
</dbReference>
<dbReference type="GO" id="GO:0000978">
    <property type="term" value="F:RNA polymerase II cis-regulatory region sequence-specific DNA binding"/>
    <property type="evidence" value="ECO:0007669"/>
    <property type="project" value="TreeGrafter"/>
</dbReference>
<proteinExistence type="inferred from homology"/>
<dbReference type="PROSITE" id="PS50157">
    <property type="entry name" value="ZINC_FINGER_C2H2_2"/>
    <property type="match status" value="2"/>
</dbReference>
<evidence type="ECO:0000259" key="12">
    <source>
        <dbReference type="PROSITE" id="PS50157"/>
    </source>
</evidence>
<dbReference type="PANTHER" id="PTHR24384:SF246">
    <property type="entry name" value="GENE, 19965-RELATED"/>
    <property type="match status" value="1"/>
</dbReference>
<reference evidence="13" key="1">
    <citation type="submission" date="2017-12" db="EMBL/GenBank/DDBJ databases">
        <title>High-resolution comparative analysis of great ape genomes.</title>
        <authorList>
            <person name="Pollen A."/>
            <person name="Hastie A."/>
            <person name="Hormozdiari F."/>
            <person name="Dougherty M."/>
            <person name="Liu R."/>
            <person name="Chaisson M."/>
            <person name="Hoppe E."/>
            <person name="Hill C."/>
            <person name="Pang A."/>
            <person name="Hillier L."/>
            <person name="Baker C."/>
            <person name="Armstrong J."/>
            <person name="Shendure J."/>
            <person name="Paten B."/>
            <person name="Wilson R."/>
            <person name="Chao H."/>
            <person name="Schneider V."/>
            <person name="Ventura M."/>
            <person name="Kronenberg Z."/>
            <person name="Murali S."/>
            <person name="Gordon D."/>
            <person name="Cantsilieris S."/>
            <person name="Munson K."/>
            <person name="Nelson B."/>
            <person name="Raja A."/>
            <person name="Underwood J."/>
            <person name="Diekhans M."/>
            <person name="Fiddes I."/>
            <person name="Haussler D."/>
            <person name="Eichler E."/>
        </authorList>
    </citation>
    <scope>NUCLEOTIDE SEQUENCE [LARGE SCALE GENOMIC DNA]</scope>
    <source>
        <strain evidence="13">Susie</strain>
    </source>
</reference>
<dbReference type="SUPFAM" id="SSF57667">
    <property type="entry name" value="beta-beta-alpha zinc fingers"/>
    <property type="match status" value="2"/>
</dbReference>
<evidence type="ECO:0000256" key="11">
    <source>
        <dbReference type="PROSITE-ProRule" id="PRU00042"/>
    </source>
</evidence>
<organism evidence="13">
    <name type="scientific">Pongo abelii</name>
    <name type="common">Sumatran orangutan</name>
    <name type="synonym">Pongo pygmaeus abelii</name>
    <dbReference type="NCBI Taxonomy" id="9601"/>
    <lineage>
        <taxon>Eukaryota</taxon>
        <taxon>Metazoa</taxon>
        <taxon>Chordata</taxon>
        <taxon>Craniata</taxon>
        <taxon>Vertebrata</taxon>
        <taxon>Euteleostomi</taxon>
        <taxon>Mammalia</taxon>
        <taxon>Eutheria</taxon>
        <taxon>Euarchontoglires</taxon>
        <taxon>Primates</taxon>
        <taxon>Haplorrhini</taxon>
        <taxon>Catarrhini</taxon>
        <taxon>Hominidae</taxon>
        <taxon>Pongo</taxon>
    </lineage>
</organism>
<feature type="non-terminal residue" evidence="13">
    <location>
        <position position="152"/>
    </location>
</feature>
<dbReference type="GO" id="GO:0005634">
    <property type="term" value="C:nucleus"/>
    <property type="evidence" value="ECO:0007669"/>
    <property type="project" value="UniProtKB-SubCell"/>
</dbReference>
<comment type="similarity">
    <text evidence="2">Belongs to the krueppel C2H2-type zinc-finger protein family.</text>
</comment>
<evidence type="ECO:0000256" key="9">
    <source>
        <dbReference type="ARBA" id="ARBA00023163"/>
    </source>
</evidence>
<evidence type="ECO:0000256" key="1">
    <source>
        <dbReference type="ARBA" id="ARBA00004123"/>
    </source>
</evidence>
<protein>
    <submittedName>
        <fullName evidence="13">ZNF681 isoform 2</fullName>
    </submittedName>
</protein>
<keyword evidence="9" id="KW-0804">Transcription</keyword>
<dbReference type="PROSITE" id="PS00028">
    <property type="entry name" value="ZINC_FINGER_C2H2_1"/>
    <property type="match status" value="1"/>
</dbReference>
<evidence type="ECO:0000256" key="8">
    <source>
        <dbReference type="ARBA" id="ARBA00023125"/>
    </source>
</evidence>
<keyword evidence="3" id="KW-0479">Metal-binding</keyword>
<dbReference type="AlphaFoldDB" id="A0A2J8XST6"/>
<evidence type="ECO:0000313" key="13">
    <source>
        <dbReference type="EMBL" id="PNJ85096.1"/>
    </source>
</evidence>
<keyword evidence="8" id="KW-0238">DNA-binding</keyword>
<keyword evidence="10" id="KW-0539">Nucleus</keyword>
<evidence type="ECO:0000256" key="7">
    <source>
        <dbReference type="ARBA" id="ARBA00023015"/>
    </source>
</evidence>
<evidence type="ECO:0000256" key="6">
    <source>
        <dbReference type="ARBA" id="ARBA00022833"/>
    </source>
</evidence>
<dbReference type="GO" id="GO:0008270">
    <property type="term" value="F:zinc ion binding"/>
    <property type="evidence" value="ECO:0007669"/>
    <property type="project" value="UniProtKB-KW"/>
</dbReference>
<dbReference type="PANTHER" id="PTHR24384">
    <property type="entry name" value="FINGER PUTATIVE TRANSCRIPTION FACTOR FAMILY-RELATED"/>
    <property type="match status" value="1"/>
</dbReference>
<dbReference type="InterPro" id="IPR036236">
    <property type="entry name" value="Znf_C2H2_sf"/>
</dbReference>
<evidence type="ECO:0000256" key="5">
    <source>
        <dbReference type="ARBA" id="ARBA00022771"/>
    </source>
</evidence>